<reference evidence="2" key="1">
    <citation type="journal article" date="2019" name="Sci. Rep.">
        <title>Draft genome of Tanacetum cinerariifolium, the natural source of mosquito coil.</title>
        <authorList>
            <person name="Yamashiro T."/>
            <person name="Shiraishi A."/>
            <person name="Satake H."/>
            <person name="Nakayama K."/>
        </authorList>
    </citation>
    <scope>NUCLEOTIDE SEQUENCE</scope>
</reference>
<proteinExistence type="predicted"/>
<name>A0A699HV20_TANCI</name>
<feature type="compositionally biased region" description="Polar residues" evidence="1">
    <location>
        <begin position="57"/>
        <end position="67"/>
    </location>
</feature>
<sequence length="186" mass="21202">MGGGYLYFCFFYRSGSGLLGLSPHTRDRLTESEVDRAVLEFAAGSSKRGAEEELDQGCSTRQKTGESSELAESLRDKVANELSQEELQQMMIIVPEEGMHIEALQIKYLIIDWEIYTEESRVYWKIIRIANHTERVYDTCRVHHVTTKDGVDIYMLVKWAYPLSRGVLPQMLGANLLVAQDNEMST</sequence>
<gene>
    <name evidence="2" type="ORF">Tci_449634</name>
</gene>
<evidence type="ECO:0000313" key="2">
    <source>
        <dbReference type="EMBL" id="GEY77660.1"/>
    </source>
</evidence>
<accession>A0A699HV20</accession>
<comment type="caution">
    <text evidence="2">The sequence shown here is derived from an EMBL/GenBank/DDBJ whole genome shotgun (WGS) entry which is preliminary data.</text>
</comment>
<feature type="region of interest" description="Disordered" evidence="1">
    <location>
        <begin position="48"/>
        <end position="70"/>
    </location>
</feature>
<dbReference type="EMBL" id="BKCJ010208656">
    <property type="protein sequence ID" value="GEY77660.1"/>
    <property type="molecule type" value="Genomic_DNA"/>
</dbReference>
<protein>
    <submittedName>
        <fullName evidence="2">Uncharacterized protein</fullName>
    </submittedName>
</protein>
<evidence type="ECO:0000256" key="1">
    <source>
        <dbReference type="SAM" id="MobiDB-lite"/>
    </source>
</evidence>
<dbReference type="AlphaFoldDB" id="A0A699HV20"/>
<organism evidence="2">
    <name type="scientific">Tanacetum cinerariifolium</name>
    <name type="common">Dalmatian daisy</name>
    <name type="synonym">Chrysanthemum cinerariifolium</name>
    <dbReference type="NCBI Taxonomy" id="118510"/>
    <lineage>
        <taxon>Eukaryota</taxon>
        <taxon>Viridiplantae</taxon>
        <taxon>Streptophyta</taxon>
        <taxon>Embryophyta</taxon>
        <taxon>Tracheophyta</taxon>
        <taxon>Spermatophyta</taxon>
        <taxon>Magnoliopsida</taxon>
        <taxon>eudicotyledons</taxon>
        <taxon>Gunneridae</taxon>
        <taxon>Pentapetalae</taxon>
        <taxon>asterids</taxon>
        <taxon>campanulids</taxon>
        <taxon>Asterales</taxon>
        <taxon>Asteraceae</taxon>
        <taxon>Asteroideae</taxon>
        <taxon>Anthemideae</taxon>
        <taxon>Anthemidinae</taxon>
        <taxon>Tanacetum</taxon>
    </lineage>
</organism>